<dbReference type="PANTHER" id="PTHR23294:SF59">
    <property type="entry name" value="UNC93-LIKE PROTEIN C922.05C"/>
    <property type="match status" value="1"/>
</dbReference>
<evidence type="ECO:0000256" key="2">
    <source>
        <dbReference type="ARBA" id="ARBA00022692"/>
    </source>
</evidence>
<proteinExistence type="predicted"/>
<reference evidence="7" key="1">
    <citation type="journal article" date="2020" name="Fungal Divers.">
        <title>Resolving the Mortierellaceae phylogeny through synthesis of multi-gene phylogenetics and phylogenomics.</title>
        <authorList>
            <person name="Vandepol N."/>
            <person name="Liber J."/>
            <person name="Desiro A."/>
            <person name="Na H."/>
            <person name="Kennedy M."/>
            <person name="Barry K."/>
            <person name="Grigoriev I.V."/>
            <person name="Miller A.N."/>
            <person name="O'Donnell K."/>
            <person name="Stajich J.E."/>
            <person name="Bonito G."/>
        </authorList>
    </citation>
    <scope>NUCLEOTIDE SEQUENCE</scope>
    <source>
        <strain evidence="7">BC1065</strain>
    </source>
</reference>
<accession>A0A9P6UBC6</accession>
<organism evidence="7 8">
    <name type="scientific">Actinomortierella ambigua</name>
    <dbReference type="NCBI Taxonomy" id="1343610"/>
    <lineage>
        <taxon>Eukaryota</taxon>
        <taxon>Fungi</taxon>
        <taxon>Fungi incertae sedis</taxon>
        <taxon>Mucoromycota</taxon>
        <taxon>Mortierellomycotina</taxon>
        <taxon>Mortierellomycetes</taxon>
        <taxon>Mortierellales</taxon>
        <taxon>Mortierellaceae</taxon>
        <taxon>Actinomortierella</taxon>
    </lineage>
</organism>
<dbReference type="EMBL" id="JAAAJB010000076">
    <property type="protein sequence ID" value="KAG0267399.1"/>
    <property type="molecule type" value="Genomic_DNA"/>
</dbReference>
<dbReference type="PANTHER" id="PTHR23294">
    <property type="entry name" value="ET TRANSLATION PRODUCT-RELATED"/>
    <property type="match status" value="1"/>
</dbReference>
<evidence type="ECO:0000256" key="3">
    <source>
        <dbReference type="ARBA" id="ARBA00022989"/>
    </source>
</evidence>
<evidence type="ECO:0000256" key="6">
    <source>
        <dbReference type="SAM" id="Phobius"/>
    </source>
</evidence>
<dbReference type="InterPro" id="IPR036259">
    <property type="entry name" value="MFS_trans_sf"/>
</dbReference>
<feature type="region of interest" description="Disordered" evidence="5">
    <location>
        <begin position="458"/>
        <end position="477"/>
    </location>
</feature>
<dbReference type="Pfam" id="PF05978">
    <property type="entry name" value="UNC-93"/>
    <property type="match status" value="1"/>
</dbReference>
<evidence type="ECO:0000256" key="1">
    <source>
        <dbReference type="ARBA" id="ARBA00004141"/>
    </source>
</evidence>
<dbReference type="InterPro" id="IPR010291">
    <property type="entry name" value="Ion_channel_UNC-93"/>
</dbReference>
<sequence>MPRLNNPLTQVIILGFVCFCCPGMFNALSGTGAYGLDSKDNDVATNAGIALSLVFAFSSLFAGALFNILGHRILLILGGLTYVLYVSSFMAYQSIQSMTFVVIASCLLGVGAGWLWCAQGAIMMGYPAENEKGRFFSLFWSIFNLGGVLGNLIPLIAQWNDDSALSASVPTYIGFMVVMAAGAFLSILILPASKVVRTDGSTVTAIKYSSPILELKAIFSLFKDWRMLCLIPMFFASNWVYTYQFNAVNAPNFNLRTRSFNSAFYWGAQIVASIGFGAFMDKSSKLRTTRARWSLILMTVTLIATWAGGIAFQATFGPRNPIVDKDTGKFVKNPADFHQDFDLVKTTSEWVGPFILYFMYGVVDAMYQGYSYWLMGALTNDTNTAARFAGFYKFIQNLGGVLAPVVQQSSIGNGPTAGSHAQAATSGGMGEIIIAIVIVFLGCVGAIPVAWKAVQETTDDETVGQQTEKEEIGDVKA</sequence>
<dbReference type="InterPro" id="IPR051617">
    <property type="entry name" value="UNC-93-like_regulator"/>
</dbReference>
<dbReference type="Gene3D" id="1.20.1250.20">
    <property type="entry name" value="MFS general substrate transporter like domains"/>
    <property type="match status" value="2"/>
</dbReference>
<feature type="transmembrane region" description="Helical" evidence="6">
    <location>
        <begin position="73"/>
        <end position="92"/>
    </location>
</feature>
<dbReference type="AlphaFoldDB" id="A0A9P6UBC6"/>
<feature type="transmembrane region" description="Helical" evidence="6">
    <location>
        <begin position="225"/>
        <end position="243"/>
    </location>
</feature>
<dbReference type="SUPFAM" id="SSF103473">
    <property type="entry name" value="MFS general substrate transporter"/>
    <property type="match status" value="1"/>
</dbReference>
<feature type="transmembrane region" description="Helical" evidence="6">
    <location>
        <begin position="98"/>
        <end position="117"/>
    </location>
</feature>
<feature type="transmembrane region" description="Helical" evidence="6">
    <location>
        <begin position="293"/>
        <end position="316"/>
    </location>
</feature>
<keyword evidence="8" id="KW-1185">Reference proteome</keyword>
<protein>
    <recommendedName>
        <fullName evidence="9">MFS transporter</fullName>
    </recommendedName>
</protein>
<evidence type="ECO:0000313" key="7">
    <source>
        <dbReference type="EMBL" id="KAG0267399.1"/>
    </source>
</evidence>
<dbReference type="OrthoDB" id="196103at2759"/>
<feature type="transmembrane region" description="Helical" evidence="6">
    <location>
        <begin position="12"/>
        <end position="35"/>
    </location>
</feature>
<evidence type="ECO:0008006" key="9">
    <source>
        <dbReference type="Google" id="ProtNLM"/>
    </source>
</evidence>
<feature type="transmembrane region" description="Helical" evidence="6">
    <location>
        <begin position="350"/>
        <end position="367"/>
    </location>
</feature>
<comment type="subcellular location">
    <subcellularLocation>
        <location evidence="1">Membrane</location>
        <topology evidence="1">Multi-pass membrane protein</topology>
    </subcellularLocation>
</comment>
<feature type="transmembrane region" description="Helical" evidence="6">
    <location>
        <begin position="263"/>
        <end position="281"/>
    </location>
</feature>
<dbReference type="Proteomes" id="UP000807716">
    <property type="component" value="Unassembled WGS sequence"/>
</dbReference>
<gene>
    <name evidence="7" type="ORF">DFQ27_008817</name>
</gene>
<feature type="transmembrane region" description="Helical" evidence="6">
    <location>
        <begin position="432"/>
        <end position="451"/>
    </location>
</feature>
<dbReference type="GO" id="GO:0016020">
    <property type="term" value="C:membrane"/>
    <property type="evidence" value="ECO:0007669"/>
    <property type="project" value="UniProtKB-SubCell"/>
</dbReference>
<feature type="transmembrane region" description="Helical" evidence="6">
    <location>
        <begin position="47"/>
        <end position="66"/>
    </location>
</feature>
<evidence type="ECO:0000256" key="5">
    <source>
        <dbReference type="SAM" id="MobiDB-lite"/>
    </source>
</evidence>
<feature type="transmembrane region" description="Helical" evidence="6">
    <location>
        <begin position="169"/>
        <end position="190"/>
    </location>
</feature>
<evidence type="ECO:0000256" key="4">
    <source>
        <dbReference type="ARBA" id="ARBA00023136"/>
    </source>
</evidence>
<name>A0A9P6UBC6_9FUNG</name>
<keyword evidence="3 6" id="KW-1133">Transmembrane helix</keyword>
<comment type="caution">
    <text evidence="7">The sequence shown here is derived from an EMBL/GenBank/DDBJ whole genome shotgun (WGS) entry which is preliminary data.</text>
</comment>
<feature type="transmembrane region" description="Helical" evidence="6">
    <location>
        <begin position="138"/>
        <end position="157"/>
    </location>
</feature>
<feature type="compositionally biased region" description="Basic and acidic residues" evidence="5">
    <location>
        <begin position="467"/>
        <end position="477"/>
    </location>
</feature>
<evidence type="ECO:0000313" key="8">
    <source>
        <dbReference type="Proteomes" id="UP000807716"/>
    </source>
</evidence>
<keyword evidence="4 6" id="KW-0472">Membrane</keyword>
<keyword evidence="2 6" id="KW-0812">Transmembrane</keyword>